<accession>A0AAD3XRE8</accession>
<evidence type="ECO:0000313" key="1">
    <source>
        <dbReference type="EMBL" id="GMH13934.1"/>
    </source>
</evidence>
<sequence length="69" mass="7332">MCLQCTREPATLNLAAFAGCFRLVALSAFHSAGFASYEGIILPDGFASVFSVLASLHARFSCVRLVDCS</sequence>
<dbReference type="AlphaFoldDB" id="A0AAD3XRE8"/>
<protein>
    <submittedName>
        <fullName evidence="1">Uncharacterized protein</fullName>
    </submittedName>
</protein>
<keyword evidence="2" id="KW-1185">Reference proteome</keyword>
<proteinExistence type="predicted"/>
<organism evidence="1 2">
    <name type="scientific">Nepenthes gracilis</name>
    <name type="common">Slender pitcher plant</name>
    <dbReference type="NCBI Taxonomy" id="150966"/>
    <lineage>
        <taxon>Eukaryota</taxon>
        <taxon>Viridiplantae</taxon>
        <taxon>Streptophyta</taxon>
        <taxon>Embryophyta</taxon>
        <taxon>Tracheophyta</taxon>
        <taxon>Spermatophyta</taxon>
        <taxon>Magnoliopsida</taxon>
        <taxon>eudicotyledons</taxon>
        <taxon>Gunneridae</taxon>
        <taxon>Pentapetalae</taxon>
        <taxon>Caryophyllales</taxon>
        <taxon>Nepenthaceae</taxon>
        <taxon>Nepenthes</taxon>
    </lineage>
</organism>
<name>A0AAD3XRE8_NEPGR</name>
<dbReference type="EMBL" id="BSYO01000013">
    <property type="protein sequence ID" value="GMH13934.1"/>
    <property type="molecule type" value="Genomic_DNA"/>
</dbReference>
<gene>
    <name evidence="1" type="ORF">Nepgr_015775</name>
</gene>
<dbReference type="Proteomes" id="UP001279734">
    <property type="component" value="Unassembled WGS sequence"/>
</dbReference>
<comment type="caution">
    <text evidence="1">The sequence shown here is derived from an EMBL/GenBank/DDBJ whole genome shotgun (WGS) entry which is preliminary data.</text>
</comment>
<evidence type="ECO:0000313" key="2">
    <source>
        <dbReference type="Proteomes" id="UP001279734"/>
    </source>
</evidence>
<dbReference type="PROSITE" id="PS51257">
    <property type="entry name" value="PROKAR_LIPOPROTEIN"/>
    <property type="match status" value="1"/>
</dbReference>
<reference evidence="1" key="1">
    <citation type="submission" date="2023-05" db="EMBL/GenBank/DDBJ databases">
        <title>Nepenthes gracilis genome sequencing.</title>
        <authorList>
            <person name="Fukushima K."/>
        </authorList>
    </citation>
    <scope>NUCLEOTIDE SEQUENCE</scope>
    <source>
        <strain evidence="1">SING2019-196</strain>
    </source>
</reference>